<comment type="caution">
    <text evidence="1">The sequence shown here is derived from an EMBL/GenBank/DDBJ whole genome shotgun (WGS) entry which is preliminary data.</text>
</comment>
<reference evidence="2" key="1">
    <citation type="journal article" date="2016" name="Nat. Biotechnol.">
        <title>Sequencing wild and cultivated cassava and related species reveals extensive interspecific hybridization and genetic diversity.</title>
        <authorList>
            <person name="Bredeson J.V."/>
            <person name="Lyons J.B."/>
            <person name="Prochnik S.E."/>
            <person name="Wu G.A."/>
            <person name="Ha C.M."/>
            <person name="Edsinger-Gonzales E."/>
            <person name="Grimwood J."/>
            <person name="Schmutz J."/>
            <person name="Rabbi I.Y."/>
            <person name="Egesi C."/>
            <person name="Nauluvula P."/>
            <person name="Lebot V."/>
            <person name="Ndunguru J."/>
            <person name="Mkamilo G."/>
            <person name="Bart R.S."/>
            <person name="Setter T.L."/>
            <person name="Gleadow R.M."/>
            <person name="Kulakow P."/>
            <person name="Ferguson M.E."/>
            <person name="Rounsley S."/>
            <person name="Rokhsar D.S."/>
        </authorList>
    </citation>
    <scope>NUCLEOTIDE SEQUENCE [LARGE SCALE GENOMIC DNA]</scope>
    <source>
        <strain evidence="2">cv. AM560-2</strain>
    </source>
</reference>
<accession>A0ACB7I1E3</accession>
<protein>
    <submittedName>
        <fullName evidence="1">Uncharacterized protein</fullName>
    </submittedName>
</protein>
<sequence>MTSAFVHIKVASGFSSIYSLRCIICNFTSMAFSVSMKHGQLFLAVVLLCMSVFCCNIGKAYDEEVPQTGTGLAGYDPFTGSGVVGHVPQTGIGVLEDEPAGILDKALLCFNEKHIYSSCEEAYRLTETGDIKVPYAYVEQYCHGPCLSETHLVLNCVENVMKHFVFYNKATIEAIRETIKAGCSYGPERGDFNVAEHLQAEENRADKTQIKILSGLGLAIIGHTILF</sequence>
<proteinExistence type="predicted"/>
<evidence type="ECO:0000313" key="1">
    <source>
        <dbReference type="EMBL" id="KAG8658879.1"/>
    </source>
</evidence>
<organism evidence="1 2">
    <name type="scientific">Manihot esculenta</name>
    <name type="common">Cassava</name>
    <name type="synonym">Jatropha manihot</name>
    <dbReference type="NCBI Taxonomy" id="3983"/>
    <lineage>
        <taxon>Eukaryota</taxon>
        <taxon>Viridiplantae</taxon>
        <taxon>Streptophyta</taxon>
        <taxon>Embryophyta</taxon>
        <taxon>Tracheophyta</taxon>
        <taxon>Spermatophyta</taxon>
        <taxon>Magnoliopsida</taxon>
        <taxon>eudicotyledons</taxon>
        <taxon>Gunneridae</taxon>
        <taxon>Pentapetalae</taxon>
        <taxon>rosids</taxon>
        <taxon>fabids</taxon>
        <taxon>Malpighiales</taxon>
        <taxon>Euphorbiaceae</taxon>
        <taxon>Crotonoideae</taxon>
        <taxon>Manihoteae</taxon>
        <taxon>Manihot</taxon>
    </lineage>
</organism>
<dbReference type="EMBL" id="CM004389">
    <property type="protein sequence ID" value="KAG8658879.1"/>
    <property type="molecule type" value="Genomic_DNA"/>
</dbReference>
<name>A0ACB7I1E3_MANES</name>
<evidence type="ECO:0000313" key="2">
    <source>
        <dbReference type="Proteomes" id="UP000091857"/>
    </source>
</evidence>
<gene>
    <name evidence="1" type="ORF">MANES_03G202000v8</name>
</gene>
<keyword evidence="2" id="KW-1185">Reference proteome</keyword>
<dbReference type="Proteomes" id="UP000091857">
    <property type="component" value="Chromosome 3"/>
</dbReference>